<protein>
    <submittedName>
        <fullName evidence="1">Uncharacterized protein</fullName>
    </submittedName>
</protein>
<dbReference type="PATRIC" id="fig|1800.3.peg.5514"/>
<organism evidence="1 2">
    <name type="scientific">Mycolicibacterium chubuense</name>
    <name type="common">Mycobacterium chubuense</name>
    <dbReference type="NCBI Taxonomy" id="1800"/>
    <lineage>
        <taxon>Bacteria</taxon>
        <taxon>Bacillati</taxon>
        <taxon>Actinomycetota</taxon>
        <taxon>Actinomycetes</taxon>
        <taxon>Mycobacteriales</taxon>
        <taxon>Mycobacteriaceae</taxon>
        <taxon>Mycolicibacterium</taxon>
    </lineage>
</organism>
<evidence type="ECO:0000313" key="1">
    <source>
        <dbReference type="EMBL" id="KMO69766.1"/>
    </source>
</evidence>
<dbReference type="AlphaFoldDB" id="A0A0J6Y9Z7"/>
<keyword evidence="2" id="KW-1185">Reference proteome</keyword>
<dbReference type="RefSeq" id="WP_048421330.1">
    <property type="nucleotide sequence ID" value="NZ_JYNX01000088.1"/>
</dbReference>
<reference evidence="1 2" key="1">
    <citation type="journal article" date="2015" name="Genome Biol. Evol.">
        <title>Characterization of Three Mycobacterium spp. with Potential Use in Bioremediation by Genome Sequencing and Comparative Genomics.</title>
        <authorList>
            <person name="Das S."/>
            <person name="Pettersson B.M."/>
            <person name="Behra P.R."/>
            <person name="Ramesh M."/>
            <person name="Dasgupta S."/>
            <person name="Bhattacharya A."/>
            <person name="Kirsebom L.A."/>
        </authorList>
    </citation>
    <scope>NUCLEOTIDE SEQUENCE [LARGE SCALE GENOMIC DNA]</scope>
    <source>
        <strain evidence="1 2">DSM 44219</strain>
    </source>
</reference>
<sequence>MTLLDPRPALAEHSSLIGYLMGVAAVAQAIDELALDPNRRTSGAADDFVHMLVGVASLGGAIEDLAGPVAVAAAHPSPNTPQRWLR</sequence>
<proteinExistence type="predicted"/>
<comment type="caution">
    <text evidence="1">The sequence shown here is derived from an EMBL/GenBank/DDBJ whole genome shotgun (WGS) entry which is preliminary data.</text>
</comment>
<gene>
    <name evidence="1" type="ORF">MCHUDSM44219_05476</name>
</gene>
<dbReference type="EMBL" id="JYNX01000088">
    <property type="protein sequence ID" value="KMO69766.1"/>
    <property type="molecule type" value="Genomic_DNA"/>
</dbReference>
<accession>A0A0J6Y9Z7</accession>
<name>A0A0J6Y9Z7_MYCCU</name>
<dbReference type="Proteomes" id="UP000036176">
    <property type="component" value="Unassembled WGS sequence"/>
</dbReference>
<evidence type="ECO:0000313" key="2">
    <source>
        <dbReference type="Proteomes" id="UP000036176"/>
    </source>
</evidence>
<dbReference type="OrthoDB" id="4735783at2"/>